<evidence type="ECO:0000313" key="5">
    <source>
        <dbReference type="Proteomes" id="UP001152024"/>
    </source>
</evidence>
<dbReference type="EMBL" id="JAOQBH010000003">
    <property type="protein sequence ID" value="KAJ4138774.1"/>
    <property type="molecule type" value="Genomic_DNA"/>
</dbReference>
<accession>A0ABQ8RNY1</accession>
<dbReference type="SMART" id="SM00248">
    <property type="entry name" value="ANK"/>
    <property type="match status" value="6"/>
</dbReference>
<name>A0ABQ8RNY1_FUSEQ</name>
<sequence>MWAASRGRVEEMNILVSHGANPLVCSNLKANILHAAVESKVDNGIAGVLALWSELLDSLDINSIDRWVETPLHIACTSSAACVKALLDAGADVGRQEENGLVALHCLGLSGLGDSRREIVSLLCRSSCNTHINTQDLDGRPPIFNFLDDPHYVETLISHGARLDLLDNDGKTVFHHVCEQGRHEVLDTLLQRVRDPSVVDIKDNQGNTPLIGALENGNSTCAIIMMGTSTLNRSISRQGWTPVHYAARFGNVELLEAVFKAPGFKGGAETYDGKRADIIAMEAGNWHDRVKDLIRRHDKGYQNN</sequence>
<dbReference type="Pfam" id="PF12796">
    <property type="entry name" value="Ank_2"/>
    <property type="match status" value="2"/>
</dbReference>
<proteinExistence type="predicted"/>
<keyword evidence="5" id="KW-1185">Reference proteome</keyword>
<dbReference type="PROSITE" id="PS50297">
    <property type="entry name" value="ANK_REP_REGION"/>
    <property type="match status" value="1"/>
</dbReference>
<keyword evidence="1" id="KW-0677">Repeat</keyword>
<dbReference type="Gene3D" id="1.25.40.20">
    <property type="entry name" value="Ankyrin repeat-containing domain"/>
    <property type="match status" value="2"/>
</dbReference>
<organism evidence="4 5">
    <name type="scientific">Fusarium equiseti</name>
    <name type="common">Fusarium scirpi</name>
    <dbReference type="NCBI Taxonomy" id="61235"/>
    <lineage>
        <taxon>Eukaryota</taxon>
        <taxon>Fungi</taxon>
        <taxon>Dikarya</taxon>
        <taxon>Ascomycota</taxon>
        <taxon>Pezizomycotina</taxon>
        <taxon>Sordariomycetes</taxon>
        <taxon>Hypocreomycetidae</taxon>
        <taxon>Hypocreales</taxon>
        <taxon>Nectriaceae</taxon>
        <taxon>Fusarium</taxon>
        <taxon>Fusarium incarnatum-equiseti species complex</taxon>
    </lineage>
</organism>
<evidence type="ECO:0000256" key="1">
    <source>
        <dbReference type="ARBA" id="ARBA00022737"/>
    </source>
</evidence>
<dbReference type="PROSITE" id="PS50088">
    <property type="entry name" value="ANK_REPEAT"/>
    <property type="match status" value="1"/>
</dbReference>
<evidence type="ECO:0000256" key="3">
    <source>
        <dbReference type="PROSITE-ProRule" id="PRU00023"/>
    </source>
</evidence>
<evidence type="ECO:0000313" key="4">
    <source>
        <dbReference type="EMBL" id="KAJ4138774.1"/>
    </source>
</evidence>
<gene>
    <name evidence="4" type="ORF">NW768_002647</name>
</gene>
<dbReference type="PANTHER" id="PTHR24198:SF165">
    <property type="entry name" value="ANKYRIN REPEAT-CONTAINING PROTEIN-RELATED"/>
    <property type="match status" value="1"/>
</dbReference>
<dbReference type="Proteomes" id="UP001152024">
    <property type="component" value="Unassembled WGS sequence"/>
</dbReference>
<comment type="caution">
    <text evidence="4">The sequence shown here is derived from an EMBL/GenBank/DDBJ whole genome shotgun (WGS) entry which is preliminary data.</text>
</comment>
<dbReference type="InterPro" id="IPR002110">
    <property type="entry name" value="Ankyrin_rpt"/>
</dbReference>
<dbReference type="Pfam" id="PF13637">
    <property type="entry name" value="Ank_4"/>
    <property type="match status" value="1"/>
</dbReference>
<reference evidence="4" key="1">
    <citation type="submission" date="2022-09" db="EMBL/GenBank/DDBJ databases">
        <title>Fusarium specimens isolated from Avocado Roots.</title>
        <authorList>
            <person name="Stajich J."/>
            <person name="Roper C."/>
            <person name="Heimlech-Rivalta G."/>
        </authorList>
    </citation>
    <scope>NUCLEOTIDE SEQUENCE</scope>
    <source>
        <strain evidence="4">CF00095</strain>
    </source>
</reference>
<evidence type="ECO:0000256" key="2">
    <source>
        <dbReference type="ARBA" id="ARBA00023043"/>
    </source>
</evidence>
<dbReference type="PANTHER" id="PTHR24198">
    <property type="entry name" value="ANKYRIN REPEAT AND PROTEIN KINASE DOMAIN-CONTAINING PROTEIN"/>
    <property type="match status" value="1"/>
</dbReference>
<protein>
    <submittedName>
        <fullName evidence="4">Uncharacterized protein</fullName>
    </submittedName>
</protein>
<dbReference type="SUPFAM" id="SSF48403">
    <property type="entry name" value="Ankyrin repeat"/>
    <property type="match status" value="1"/>
</dbReference>
<feature type="repeat" description="ANK" evidence="3">
    <location>
        <begin position="238"/>
        <end position="260"/>
    </location>
</feature>
<keyword evidence="2 3" id="KW-0040">ANK repeat</keyword>
<dbReference type="InterPro" id="IPR036770">
    <property type="entry name" value="Ankyrin_rpt-contain_sf"/>
</dbReference>